<keyword evidence="3" id="KW-1185">Reference proteome</keyword>
<accession>A0ABD3R0A0</accession>
<feature type="compositionally biased region" description="Polar residues" evidence="1">
    <location>
        <begin position="88"/>
        <end position="115"/>
    </location>
</feature>
<dbReference type="EMBL" id="JALLPB020000877">
    <property type="protein sequence ID" value="KAL3806155.1"/>
    <property type="molecule type" value="Genomic_DNA"/>
</dbReference>
<gene>
    <name evidence="2" type="ORF">ACHAXA_011197</name>
</gene>
<name>A0ABD3R0A0_9STRA</name>
<dbReference type="Proteomes" id="UP001530377">
    <property type="component" value="Unassembled WGS sequence"/>
</dbReference>
<sequence length="245" mass="27418">MNRLPPITPLALKVWTQRHSRDTIGILAKVAQDVSWRAKNGKFLSCVKVLGDDIGDPPTFSKHQNPAPPAVVNAKHTPEKFCSRNDTDAFSPQSDNVQNNSQFRQQSKTSGTTKSAQEENRKDDNISGKKDDLIARLLKPHKPKILIMHTRWNEYVPKVPSCNATLMVALLLNHIPGTRDSRNEKRKANGNHRRDRSGFYDGWAGVKQLLQGDPALPPETCGRAVAHALHILAHRECICNCPKEF</sequence>
<proteinExistence type="predicted"/>
<reference evidence="2 3" key="1">
    <citation type="submission" date="2024-10" db="EMBL/GenBank/DDBJ databases">
        <title>Updated reference genomes for cyclostephanoid diatoms.</title>
        <authorList>
            <person name="Roberts W.R."/>
            <person name="Alverson A.J."/>
        </authorList>
    </citation>
    <scope>NUCLEOTIDE SEQUENCE [LARGE SCALE GENOMIC DNA]</scope>
    <source>
        <strain evidence="2 3">AJA228-03</strain>
    </source>
</reference>
<feature type="compositionally biased region" description="Basic and acidic residues" evidence="1">
    <location>
        <begin position="116"/>
        <end position="128"/>
    </location>
</feature>
<protein>
    <submittedName>
        <fullName evidence="2">Uncharacterized protein</fullName>
    </submittedName>
</protein>
<evidence type="ECO:0000313" key="3">
    <source>
        <dbReference type="Proteomes" id="UP001530377"/>
    </source>
</evidence>
<evidence type="ECO:0000256" key="1">
    <source>
        <dbReference type="SAM" id="MobiDB-lite"/>
    </source>
</evidence>
<comment type="caution">
    <text evidence="2">The sequence shown here is derived from an EMBL/GenBank/DDBJ whole genome shotgun (WGS) entry which is preliminary data.</text>
</comment>
<feature type="region of interest" description="Disordered" evidence="1">
    <location>
        <begin position="82"/>
        <end position="128"/>
    </location>
</feature>
<organism evidence="2 3">
    <name type="scientific">Cyclostephanos tholiformis</name>
    <dbReference type="NCBI Taxonomy" id="382380"/>
    <lineage>
        <taxon>Eukaryota</taxon>
        <taxon>Sar</taxon>
        <taxon>Stramenopiles</taxon>
        <taxon>Ochrophyta</taxon>
        <taxon>Bacillariophyta</taxon>
        <taxon>Coscinodiscophyceae</taxon>
        <taxon>Thalassiosirophycidae</taxon>
        <taxon>Stephanodiscales</taxon>
        <taxon>Stephanodiscaceae</taxon>
        <taxon>Cyclostephanos</taxon>
    </lineage>
</organism>
<dbReference type="AlphaFoldDB" id="A0ABD3R0A0"/>
<evidence type="ECO:0000313" key="2">
    <source>
        <dbReference type="EMBL" id="KAL3806155.1"/>
    </source>
</evidence>